<proteinExistence type="predicted"/>
<evidence type="ECO:0000256" key="1">
    <source>
        <dbReference type="SAM" id="SignalP"/>
    </source>
</evidence>
<organism evidence="2 3">
    <name type="scientific">Phytopseudomonas seleniipraecipitans</name>
    <dbReference type="NCBI Taxonomy" id="640205"/>
    <lineage>
        <taxon>Bacteria</taxon>
        <taxon>Pseudomonadati</taxon>
        <taxon>Pseudomonadota</taxon>
        <taxon>Gammaproteobacteria</taxon>
        <taxon>Pseudomonadales</taxon>
        <taxon>Pseudomonadaceae</taxon>
        <taxon>Phytopseudomonas</taxon>
    </lineage>
</organism>
<evidence type="ECO:0000313" key="3">
    <source>
        <dbReference type="Proteomes" id="UP000243378"/>
    </source>
</evidence>
<dbReference type="AlphaFoldDB" id="A0A1G7UEU7"/>
<evidence type="ECO:0000313" key="2">
    <source>
        <dbReference type="EMBL" id="SDG46003.1"/>
    </source>
</evidence>
<dbReference type="Pfam" id="PF12276">
    <property type="entry name" value="DUF3617"/>
    <property type="match status" value="1"/>
</dbReference>
<feature type="signal peptide" evidence="1">
    <location>
        <begin position="1"/>
        <end position="22"/>
    </location>
</feature>
<accession>A0A1G7UEU7</accession>
<protein>
    <recommendedName>
        <fullName evidence="4">DUF3617 domain-containing protein</fullName>
    </recommendedName>
</protein>
<dbReference type="InterPro" id="IPR022061">
    <property type="entry name" value="DUF3617"/>
</dbReference>
<sequence>MPMPSLKFLPLCLLALPFMATAQQQIQPGLWEITSKNMQLGGRTLPSSDVMLQQFKNLPQAQREMMERAMAQQGIQLGDKGVQYCISQAQIDAQNIPLQDPNCRQQITSRDNDRWVFNFTCPQGRGEGEAHFLDDKSFTTQVRGEFDSGAGRQQGSMESDARWVSAECGALKSLQP</sequence>
<feature type="chain" id="PRO_5017337220" description="DUF3617 domain-containing protein" evidence="1">
    <location>
        <begin position="23"/>
        <end position="176"/>
    </location>
</feature>
<dbReference type="Proteomes" id="UP000243378">
    <property type="component" value="Unassembled WGS sequence"/>
</dbReference>
<dbReference type="EMBL" id="FNBM01000011">
    <property type="protein sequence ID" value="SDG46003.1"/>
    <property type="molecule type" value="Genomic_DNA"/>
</dbReference>
<dbReference type="OrthoDB" id="7003228at2"/>
<evidence type="ECO:0008006" key="4">
    <source>
        <dbReference type="Google" id="ProtNLM"/>
    </source>
</evidence>
<keyword evidence="1" id="KW-0732">Signal</keyword>
<gene>
    <name evidence="2" type="ORF">SAMN05216381_4071</name>
</gene>
<name>A0A1G7UEU7_9GAMM</name>
<dbReference type="RefSeq" id="WP_092371626.1">
    <property type="nucleotide sequence ID" value="NZ_FNBM01000011.1"/>
</dbReference>
<reference evidence="2 3" key="1">
    <citation type="submission" date="2016-10" db="EMBL/GenBank/DDBJ databases">
        <authorList>
            <person name="de Groot N.N."/>
        </authorList>
    </citation>
    <scope>NUCLEOTIDE SEQUENCE [LARGE SCALE GENOMIC DNA]</scope>
    <source>
        <strain evidence="2 3">LMG 25475</strain>
    </source>
</reference>